<protein>
    <submittedName>
        <fullName evidence="13">Outer membrane protein (Porin)</fullName>
    </submittedName>
</protein>
<dbReference type="Gene3D" id="2.40.160.10">
    <property type="entry name" value="Porin"/>
    <property type="match status" value="1"/>
</dbReference>
<evidence type="ECO:0000256" key="9">
    <source>
        <dbReference type="ARBA" id="ARBA00023136"/>
    </source>
</evidence>
<keyword evidence="9" id="KW-0472">Membrane</keyword>
<evidence type="ECO:0000313" key="13">
    <source>
        <dbReference type="EMBL" id="SFT49881.1"/>
    </source>
</evidence>
<dbReference type="CDD" id="cd00342">
    <property type="entry name" value="gram_neg_porins"/>
    <property type="match status" value="1"/>
</dbReference>
<evidence type="ECO:0000256" key="5">
    <source>
        <dbReference type="ARBA" id="ARBA00022692"/>
    </source>
</evidence>
<evidence type="ECO:0000313" key="14">
    <source>
        <dbReference type="Proteomes" id="UP000198844"/>
    </source>
</evidence>
<keyword evidence="5" id="KW-0812">Transmembrane</keyword>
<keyword evidence="8" id="KW-0626">Porin</keyword>
<keyword evidence="4" id="KW-1134">Transmembrane beta strand</keyword>
<keyword evidence="6 11" id="KW-0732">Signal</keyword>
<evidence type="ECO:0000256" key="8">
    <source>
        <dbReference type="ARBA" id="ARBA00023114"/>
    </source>
</evidence>
<evidence type="ECO:0000256" key="4">
    <source>
        <dbReference type="ARBA" id="ARBA00022452"/>
    </source>
</evidence>
<reference evidence="13 14" key="1">
    <citation type="submission" date="2016-10" db="EMBL/GenBank/DDBJ databases">
        <authorList>
            <person name="de Groot N.N."/>
        </authorList>
    </citation>
    <scope>NUCLEOTIDE SEQUENCE [LARGE SCALE GENOMIC DNA]</scope>
    <source>
        <strain evidence="13 14">LMG 27731</strain>
    </source>
</reference>
<comment type="subcellular location">
    <subcellularLocation>
        <location evidence="1">Cell outer membrane</location>
        <topology evidence="1">Multi-pass membrane protein</topology>
    </subcellularLocation>
</comment>
<dbReference type="SUPFAM" id="SSF56935">
    <property type="entry name" value="Porins"/>
    <property type="match status" value="1"/>
</dbReference>
<dbReference type="GO" id="GO:0015288">
    <property type="term" value="F:porin activity"/>
    <property type="evidence" value="ECO:0007669"/>
    <property type="project" value="UniProtKB-KW"/>
</dbReference>
<evidence type="ECO:0000256" key="1">
    <source>
        <dbReference type="ARBA" id="ARBA00004571"/>
    </source>
</evidence>
<feature type="domain" description="Porin" evidence="12">
    <location>
        <begin position="13"/>
        <end position="349"/>
    </location>
</feature>
<dbReference type="EMBL" id="FPBH01000001">
    <property type="protein sequence ID" value="SFT49881.1"/>
    <property type="molecule type" value="Genomic_DNA"/>
</dbReference>
<gene>
    <name evidence="13" type="ORF">SAMN05192563_1001498</name>
</gene>
<evidence type="ECO:0000256" key="2">
    <source>
        <dbReference type="ARBA" id="ARBA00011233"/>
    </source>
</evidence>
<evidence type="ECO:0000256" key="6">
    <source>
        <dbReference type="ARBA" id="ARBA00022729"/>
    </source>
</evidence>
<dbReference type="OrthoDB" id="8982743at2"/>
<evidence type="ECO:0000256" key="11">
    <source>
        <dbReference type="SAM" id="SignalP"/>
    </source>
</evidence>
<comment type="subunit">
    <text evidence="2">Homotrimer.</text>
</comment>
<proteinExistence type="predicted"/>
<organism evidence="13 14">
    <name type="scientific">Paraburkholderia aspalathi</name>
    <dbReference type="NCBI Taxonomy" id="1324617"/>
    <lineage>
        <taxon>Bacteria</taxon>
        <taxon>Pseudomonadati</taxon>
        <taxon>Pseudomonadota</taxon>
        <taxon>Betaproteobacteria</taxon>
        <taxon>Burkholderiales</taxon>
        <taxon>Burkholderiaceae</taxon>
        <taxon>Paraburkholderia</taxon>
    </lineage>
</organism>
<keyword evidence="7" id="KW-0406">Ion transport</keyword>
<dbReference type="PRINTS" id="PR00182">
    <property type="entry name" value="ECOLNEIPORIN"/>
</dbReference>
<accession>A0A1I6YHR9</accession>
<dbReference type="PRINTS" id="PR00184">
    <property type="entry name" value="NEISSPPORIN"/>
</dbReference>
<feature type="signal peptide" evidence="11">
    <location>
        <begin position="1"/>
        <end position="24"/>
    </location>
</feature>
<dbReference type="Pfam" id="PF13609">
    <property type="entry name" value="Porin_4"/>
    <property type="match status" value="1"/>
</dbReference>
<dbReference type="RefSeq" id="WP_093632715.1">
    <property type="nucleotide sequence ID" value="NZ_FPBH01000001.1"/>
</dbReference>
<keyword evidence="10" id="KW-0998">Cell outer membrane</keyword>
<dbReference type="Proteomes" id="UP000198844">
    <property type="component" value="Unassembled WGS sequence"/>
</dbReference>
<dbReference type="InterPro" id="IPR001702">
    <property type="entry name" value="Porin_Gram-ve"/>
</dbReference>
<evidence type="ECO:0000259" key="12">
    <source>
        <dbReference type="Pfam" id="PF13609"/>
    </source>
</evidence>
<dbReference type="InterPro" id="IPR023614">
    <property type="entry name" value="Porin_dom_sf"/>
</dbReference>
<dbReference type="InterPro" id="IPR033900">
    <property type="entry name" value="Gram_neg_porin_domain"/>
</dbReference>
<dbReference type="GO" id="GO:0009279">
    <property type="term" value="C:cell outer membrane"/>
    <property type="evidence" value="ECO:0007669"/>
    <property type="project" value="UniProtKB-SubCell"/>
</dbReference>
<evidence type="ECO:0000256" key="3">
    <source>
        <dbReference type="ARBA" id="ARBA00022448"/>
    </source>
</evidence>
<dbReference type="GO" id="GO:0034220">
    <property type="term" value="P:monoatomic ion transmembrane transport"/>
    <property type="evidence" value="ECO:0007669"/>
    <property type="project" value="InterPro"/>
</dbReference>
<dbReference type="AlphaFoldDB" id="A0A1I6YHR9"/>
<dbReference type="PANTHER" id="PTHR34501:SF9">
    <property type="entry name" value="MAJOR OUTER MEMBRANE PROTEIN P.IA"/>
    <property type="match status" value="1"/>
</dbReference>
<sequence length="384" mass="40676">MKDFRFGTCVAGVAMSLIGSVAHAQSSVTLYGVIDEGIDYVSNSGGHSLWRMRDGTYDGVFGSRWGLRGTEDLGGGLSAIFKLENGFSLENGQLRQGGLEFGRQAYVGLSHATYGTLTMGRQYDSVVDFLQPVTAPGTFGGYFWHSGDIDNTANSFRVNNSVKYASPTFAGLQFGGMYSFTNTNAPGRGTTGMWSIGATYSLSGLTIAGAYEYAKNPAVLFADGNFVANTTGAAIGAAGPFSYVGNPANEQIFGAGATYKLGKALLGLDYTNTKFNDANGSTAIVRFENYEAFAQYNLTPVLSVGGAYTYTHGSVGYNQTVPVYHEVALTTTYSLSKRTSFYAMAAWQKAAAGATQAALFDGVVGDASTNNHQIAARIGMYTKF</sequence>
<feature type="chain" id="PRO_5011797052" evidence="11">
    <location>
        <begin position="25"/>
        <end position="384"/>
    </location>
</feature>
<keyword evidence="3" id="KW-0813">Transport</keyword>
<evidence type="ECO:0000256" key="10">
    <source>
        <dbReference type="ARBA" id="ARBA00023237"/>
    </source>
</evidence>
<dbReference type="PANTHER" id="PTHR34501">
    <property type="entry name" value="PROTEIN YDDL-RELATED"/>
    <property type="match status" value="1"/>
</dbReference>
<dbReference type="InterPro" id="IPR002299">
    <property type="entry name" value="Porin_Neis"/>
</dbReference>
<dbReference type="InterPro" id="IPR050298">
    <property type="entry name" value="Gram-neg_bact_OMP"/>
</dbReference>
<name>A0A1I6YHR9_9BURK</name>
<dbReference type="GO" id="GO:0046930">
    <property type="term" value="C:pore complex"/>
    <property type="evidence" value="ECO:0007669"/>
    <property type="project" value="UniProtKB-KW"/>
</dbReference>
<evidence type="ECO:0000256" key="7">
    <source>
        <dbReference type="ARBA" id="ARBA00023065"/>
    </source>
</evidence>